<dbReference type="InterPro" id="IPR007842">
    <property type="entry name" value="HEPN_dom"/>
</dbReference>
<evidence type="ECO:0000259" key="1">
    <source>
        <dbReference type="PROSITE" id="PS50910"/>
    </source>
</evidence>
<dbReference type="AlphaFoldDB" id="A0A3T0D8G9"/>
<sequence length="134" mass="15418">MKKGKTEFEQCVMYAENDLKAAQELLNSKLYNIVCFHSQQAIEKYLKAFLVYNGVNPPRTHSIVNLIEMCANIEKDFEKFKEEARIIDVFYIPSRYPNAPLGSLPDGLPNKDDAERAFEIAQKICQFVKNLLPN</sequence>
<protein>
    <submittedName>
        <fullName evidence="2">HEPN domain-containing protein</fullName>
    </submittedName>
</protein>
<evidence type="ECO:0000313" key="3">
    <source>
        <dbReference type="Proteomes" id="UP000282930"/>
    </source>
</evidence>
<gene>
    <name evidence="2" type="ORF">ELD05_10915</name>
</gene>
<feature type="domain" description="HEPN" evidence="1">
    <location>
        <begin position="12"/>
        <end position="124"/>
    </location>
</feature>
<accession>A0A3T0D8G9</accession>
<dbReference type="EMBL" id="CP034791">
    <property type="protein sequence ID" value="AZT91102.1"/>
    <property type="molecule type" value="Genomic_DNA"/>
</dbReference>
<proteinExistence type="predicted"/>
<dbReference type="RefSeq" id="WP_127352447.1">
    <property type="nucleotide sequence ID" value="NZ_CP034791.1"/>
</dbReference>
<dbReference type="Pfam" id="PF05168">
    <property type="entry name" value="HEPN"/>
    <property type="match status" value="1"/>
</dbReference>
<dbReference type="PROSITE" id="PS50910">
    <property type="entry name" value="HEPN"/>
    <property type="match status" value="1"/>
</dbReference>
<reference evidence="2 3" key="1">
    <citation type="submission" date="2018-12" db="EMBL/GenBank/DDBJ databases">
        <title>Genome sequence from the cellulolytic species, Caldicellulosiruptor changbaiensis.</title>
        <authorList>
            <person name="Blumer-Schuette S.E."/>
            <person name="Mendoza C."/>
        </authorList>
    </citation>
    <scope>NUCLEOTIDE SEQUENCE [LARGE SCALE GENOMIC DNA]</scope>
    <source>
        <strain evidence="2 3">CBS-Z</strain>
    </source>
</reference>
<dbReference type="SUPFAM" id="SSF81593">
    <property type="entry name" value="Nucleotidyltransferase substrate binding subunit/domain"/>
    <property type="match status" value="1"/>
</dbReference>
<organism evidence="2 3">
    <name type="scientific">Caldicellulosiruptor changbaiensis</name>
    <dbReference type="NCBI Taxonomy" id="1222016"/>
    <lineage>
        <taxon>Bacteria</taxon>
        <taxon>Bacillati</taxon>
        <taxon>Bacillota</taxon>
        <taxon>Bacillota incertae sedis</taxon>
        <taxon>Caldicellulosiruptorales</taxon>
        <taxon>Caldicellulosiruptoraceae</taxon>
        <taxon>Caldicellulosiruptor</taxon>
    </lineage>
</organism>
<name>A0A3T0D8G9_9FIRM</name>
<keyword evidence="3" id="KW-1185">Reference proteome</keyword>
<dbReference type="Gene3D" id="1.20.120.330">
    <property type="entry name" value="Nucleotidyltransferases domain 2"/>
    <property type="match status" value="1"/>
</dbReference>
<dbReference type="SMART" id="SM00748">
    <property type="entry name" value="HEPN"/>
    <property type="match status" value="1"/>
</dbReference>
<dbReference type="KEGG" id="ccha:ELD05_10915"/>
<evidence type="ECO:0000313" key="2">
    <source>
        <dbReference type="EMBL" id="AZT91102.1"/>
    </source>
</evidence>
<dbReference type="Proteomes" id="UP000282930">
    <property type="component" value="Chromosome"/>
</dbReference>